<dbReference type="InterPro" id="IPR001387">
    <property type="entry name" value="Cro/C1-type_HTH"/>
</dbReference>
<evidence type="ECO:0000313" key="1">
    <source>
        <dbReference type="EMBL" id="MCU6798412.1"/>
    </source>
</evidence>
<comment type="caution">
    <text evidence="1">The sequence shown here is derived from an EMBL/GenBank/DDBJ whole genome shotgun (WGS) entry which is preliminary data.</text>
</comment>
<name>A0ABT2UV52_9FIRM</name>
<organism evidence="1 2">
    <name type="scientific">Alitiscatomonas aceti</name>
    <dbReference type="NCBI Taxonomy" id="2981724"/>
    <lineage>
        <taxon>Bacteria</taxon>
        <taxon>Bacillati</taxon>
        <taxon>Bacillota</taxon>
        <taxon>Clostridia</taxon>
        <taxon>Lachnospirales</taxon>
        <taxon>Lachnospiraceae</taxon>
        <taxon>Alitiscatomonas</taxon>
    </lineage>
</organism>
<dbReference type="EMBL" id="JAOQJF010000001">
    <property type="protein sequence ID" value="MCU6798412.1"/>
    <property type="molecule type" value="Genomic_DNA"/>
</dbReference>
<accession>A0ABT2UV52</accession>
<evidence type="ECO:0000313" key="2">
    <source>
        <dbReference type="Proteomes" id="UP001652395"/>
    </source>
</evidence>
<dbReference type="Proteomes" id="UP001652395">
    <property type="component" value="Unassembled WGS sequence"/>
</dbReference>
<sequence length="497" mass="56910">MENRRFHELLEAHLRTSGYTNYEFARITGINRVNIQRYLAGTRLPDPQIFEAIRRELRLGVREHRELQEAYYRAMDGDDVYFMRCMIRRMLEEAGNICGMEAGFGMTPEPPGQASSPGMRTINGVIAVERYLWGAIWENLSAGRKNAYFYVPAESCILARLLPAFSLDGRSAMGHLNIVQLVRLSKRAEDSAGDYHNLRAVYNLIPTYYQAGAAYETWYYYHDHPSGGRDEAVLYPYYGILDDRVILFSGNMDQAVVAYEPEVTDAYRRSFFKVYKNGRNGCLARYFRDIFQVLDWMLKSDNGPVSRCFLEYQPCFVLWADRELAERVAAPGLPGRSLVIDGIMKRREQVASGAELIHYFTEDGLREFAENGRFADYPEEYVRALTREERVRILDGMLADMERPGCDMGIVKEQSLHLTKMLNIFVSSAVGASLVLYDPEQGFHQLLIQEPSITQAFDTYIRGMRDHGEVYSREETEAIVRKYRDGLKDGGTVAGTP</sequence>
<reference evidence="1 2" key="1">
    <citation type="journal article" date="2021" name="ISME Commun">
        <title>Automated analysis of genomic sequences facilitates high-throughput and comprehensive description of bacteria.</title>
        <authorList>
            <person name="Hitch T.C.A."/>
        </authorList>
    </citation>
    <scope>NUCLEOTIDE SEQUENCE [LARGE SCALE GENOMIC DNA]</scope>
    <source>
        <strain evidence="2">f_CCE</strain>
    </source>
</reference>
<keyword evidence="2" id="KW-1185">Reference proteome</keyword>
<dbReference type="CDD" id="cd00093">
    <property type="entry name" value="HTH_XRE"/>
    <property type="match status" value="1"/>
</dbReference>
<dbReference type="InterPro" id="IPR010982">
    <property type="entry name" value="Lambda_DNA-bd_dom_sf"/>
</dbReference>
<proteinExistence type="predicted"/>
<protein>
    <submittedName>
        <fullName evidence="1">Helix-turn-helix domain-containing protein</fullName>
    </submittedName>
</protein>
<dbReference type="RefSeq" id="WP_158358353.1">
    <property type="nucleotide sequence ID" value="NZ_JAOQJF010000001.1"/>
</dbReference>
<gene>
    <name evidence="1" type="ORF">OCV69_00390</name>
</gene>
<dbReference type="SUPFAM" id="SSF47413">
    <property type="entry name" value="lambda repressor-like DNA-binding domains"/>
    <property type="match status" value="1"/>
</dbReference>